<evidence type="ECO:0000256" key="1">
    <source>
        <dbReference type="SAM" id="MobiDB-lite"/>
    </source>
</evidence>
<dbReference type="AlphaFoldDB" id="A0A4Z0ABD6"/>
<proteinExistence type="predicted"/>
<keyword evidence="3" id="KW-1185">Reference proteome</keyword>
<evidence type="ECO:0000313" key="3">
    <source>
        <dbReference type="Proteomes" id="UP000298061"/>
    </source>
</evidence>
<feature type="region of interest" description="Disordered" evidence="1">
    <location>
        <begin position="428"/>
        <end position="470"/>
    </location>
</feature>
<comment type="caution">
    <text evidence="2">The sequence shown here is derived from an EMBL/GenBank/DDBJ whole genome shotgun (WGS) entry which is preliminary data.</text>
</comment>
<name>A0A4Z0ABD6_9AGAM</name>
<gene>
    <name evidence="2" type="ORF">EWM64_g357</name>
</gene>
<accession>A0A4Z0ABD6</accession>
<dbReference type="OrthoDB" id="3055857at2759"/>
<feature type="compositionally biased region" description="Polar residues" evidence="1">
    <location>
        <begin position="502"/>
        <end position="512"/>
    </location>
</feature>
<feature type="region of interest" description="Disordered" evidence="1">
    <location>
        <begin position="107"/>
        <end position="164"/>
    </location>
</feature>
<feature type="region of interest" description="Disordered" evidence="1">
    <location>
        <begin position="485"/>
        <end position="529"/>
    </location>
</feature>
<protein>
    <submittedName>
        <fullName evidence="2">Uncharacterized protein</fullName>
    </submittedName>
</protein>
<organism evidence="2 3">
    <name type="scientific">Hericium alpestre</name>
    <dbReference type="NCBI Taxonomy" id="135208"/>
    <lineage>
        <taxon>Eukaryota</taxon>
        <taxon>Fungi</taxon>
        <taxon>Dikarya</taxon>
        <taxon>Basidiomycota</taxon>
        <taxon>Agaricomycotina</taxon>
        <taxon>Agaricomycetes</taxon>
        <taxon>Russulales</taxon>
        <taxon>Hericiaceae</taxon>
        <taxon>Hericium</taxon>
    </lineage>
</organism>
<feature type="region of interest" description="Disordered" evidence="1">
    <location>
        <begin position="1"/>
        <end position="59"/>
    </location>
</feature>
<feature type="compositionally biased region" description="Basic and acidic residues" evidence="1">
    <location>
        <begin position="1"/>
        <end position="20"/>
    </location>
</feature>
<dbReference type="Proteomes" id="UP000298061">
    <property type="component" value="Unassembled WGS sequence"/>
</dbReference>
<reference evidence="2 3" key="1">
    <citation type="submission" date="2019-02" db="EMBL/GenBank/DDBJ databases">
        <title>Genome sequencing of the rare red list fungi Hericium alpestre (H. flagellum).</title>
        <authorList>
            <person name="Buettner E."/>
            <person name="Kellner H."/>
        </authorList>
    </citation>
    <scope>NUCLEOTIDE SEQUENCE [LARGE SCALE GENOMIC DNA]</scope>
    <source>
        <strain evidence="2 3">DSM 108284</strain>
    </source>
</reference>
<sequence>MSSPLRDTDREDIPRSEMSRRMKKRARQTTNDARSSLYQEQDLAEPARNTKRLKRTPALGTVEADITFPASTHPADHQIPIHSSVSYQTPKNISPVSKTLENGLTSARSGISEQLSPLPKTRRMLSRTSSRSLKENSTSMKGLASPFHSRSGSKVNSPKKKTAKKPAFYTKARTLSEAKCVDDNVMIVESQVTRTQNMLESPPGLRRTSSYDHMSLLNGNPFDQLPDEVWFRPPKALSRSPFDGNILPAQTPLLDWSFETAAFYGDHPQAESTPFFRSPDVTIPQNEGTPSAPNSPEMDINGDVLMQESLSDAVHPAAHRRTVVHYSRDSIFSSTFADSMTAALSHGLPRVQDMGPLAAINRAPGSPAFRLSPAAEVVTTPCSSPAAELTGMLGTRIYARFWLFIIGTCFLGRSPASHALALPQRSRSLGNDELSGDIRPLESLAPKSRRRDRAGTIRASDFGQKTSDGPARVTMAAAPNVPAGYMRTRSGTIRPSHPPTLTRMNSEPTVSPVSAHPRDDSPDSDDPLDLLKYPIDIEARLPAPAQKTQIPPAVRRRIEMIDDVGMDVGMDESDDELLLLGGRNWNWDGRWN</sequence>
<dbReference type="EMBL" id="SFCI01000017">
    <property type="protein sequence ID" value="TFY83653.1"/>
    <property type="molecule type" value="Genomic_DNA"/>
</dbReference>
<feature type="compositionally biased region" description="Polar residues" evidence="1">
    <location>
        <begin position="28"/>
        <end position="39"/>
    </location>
</feature>
<evidence type="ECO:0000313" key="2">
    <source>
        <dbReference type="EMBL" id="TFY83653.1"/>
    </source>
</evidence>